<feature type="transmembrane region" description="Helical" evidence="6">
    <location>
        <begin position="277"/>
        <end position="294"/>
    </location>
</feature>
<dbReference type="PANTHER" id="PTHR43124">
    <property type="entry name" value="PURINE EFFLUX PUMP PBUE"/>
    <property type="match status" value="1"/>
</dbReference>
<feature type="transmembrane region" description="Helical" evidence="6">
    <location>
        <begin position="166"/>
        <end position="191"/>
    </location>
</feature>
<keyword evidence="5 6" id="KW-0472">Membrane</keyword>
<dbReference type="EMBL" id="JAGEOJ010000001">
    <property type="protein sequence ID" value="MBO2446170.1"/>
    <property type="molecule type" value="Genomic_DNA"/>
</dbReference>
<comment type="caution">
    <text evidence="8">The sequence shown here is derived from an EMBL/GenBank/DDBJ whole genome shotgun (WGS) entry which is preliminary data.</text>
</comment>
<feature type="transmembrane region" description="Helical" evidence="6">
    <location>
        <begin position="300"/>
        <end position="324"/>
    </location>
</feature>
<evidence type="ECO:0000259" key="7">
    <source>
        <dbReference type="PROSITE" id="PS50850"/>
    </source>
</evidence>
<sequence>MSVSVCVRRSNWPAVFAVAAATFAVVTTEMLPVGLITPMSSAAGVSEGTAGLTMTVPGLVAAVSAPLLTLLTARFDRRVVLAALAATLAVANLVSAWAPGFAVLLAARVLVGVAIGGVWSIAAGLASRLVPEEAAGRATAMIFSGVAVASVLGVPAGTIIGQAAGWRAAFVVVGVLALAVLAALVLALPPLPPVRALRLGDVPGLLREPRLRAGLVLTLLLVTGHFAAYTYVRPVLERVSGIDSGLVGALLLAYGVAGIAGNFAAGSAASRHLRRTVLVITGALAVAVLLTPVAGTRGWIAVGLLVLWGLAYGGVSVSLQIWLLGASSRAPEAGSALFVAAFNVSIALGALLGGRVLDAFGTASVMWLGGALAVLAMLTAMPTAMPTTMPTTMPTAMPAARLAGEPGRQD</sequence>
<proteinExistence type="predicted"/>
<feature type="transmembrane region" description="Helical" evidence="6">
    <location>
        <begin position="211"/>
        <end position="232"/>
    </location>
</feature>
<dbReference type="InterPro" id="IPR050189">
    <property type="entry name" value="MFS_Efflux_Transporters"/>
</dbReference>
<dbReference type="CDD" id="cd17324">
    <property type="entry name" value="MFS_NepI_like"/>
    <property type="match status" value="1"/>
</dbReference>
<feature type="transmembrane region" description="Helical" evidence="6">
    <location>
        <begin position="244"/>
        <end position="265"/>
    </location>
</feature>
<dbReference type="InterPro" id="IPR020846">
    <property type="entry name" value="MFS_dom"/>
</dbReference>
<evidence type="ECO:0000256" key="1">
    <source>
        <dbReference type="ARBA" id="ARBA00004651"/>
    </source>
</evidence>
<dbReference type="InterPro" id="IPR011701">
    <property type="entry name" value="MFS"/>
</dbReference>
<dbReference type="PROSITE" id="PS50850">
    <property type="entry name" value="MFS"/>
    <property type="match status" value="1"/>
</dbReference>
<evidence type="ECO:0000313" key="8">
    <source>
        <dbReference type="EMBL" id="MBO2446170.1"/>
    </source>
</evidence>
<feature type="transmembrane region" description="Helical" evidence="6">
    <location>
        <begin position="359"/>
        <end position="380"/>
    </location>
</feature>
<keyword evidence="4 6" id="KW-1133">Transmembrane helix</keyword>
<dbReference type="GO" id="GO:0005886">
    <property type="term" value="C:plasma membrane"/>
    <property type="evidence" value="ECO:0007669"/>
    <property type="project" value="UniProtKB-SubCell"/>
</dbReference>
<keyword evidence="2" id="KW-1003">Cell membrane</keyword>
<feature type="transmembrane region" description="Helical" evidence="6">
    <location>
        <begin position="336"/>
        <end position="353"/>
    </location>
</feature>
<dbReference type="RefSeq" id="WP_208253733.1">
    <property type="nucleotide sequence ID" value="NZ_JAGEOJ010000001.1"/>
</dbReference>
<feature type="transmembrane region" description="Helical" evidence="6">
    <location>
        <begin position="51"/>
        <end position="72"/>
    </location>
</feature>
<evidence type="ECO:0000313" key="9">
    <source>
        <dbReference type="Proteomes" id="UP000669179"/>
    </source>
</evidence>
<dbReference type="InterPro" id="IPR036259">
    <property type="entry name" value="MFS_trans_sf"/>
</dbReference>
<dbReference type="AlphaFoldDB" id="A0A939T7S6"/>
<dbReference type="Pfam" id="PF07690">
    <property type="entry name" value="MFS_1"/>
    <property type="match status" value="1"/>
</dbReference>
<reference evidence="8" key="1">
    <citation type="submission" date="2021-03" db="EMBL/GenBank/DDBJ databases">
        <authorList>
            <person name="Kanchanasin P."/>
            <person name="Saeng-In P."/>
            <person name="Phongsopitanun W."/>
            <person name="Yuki M."/>
            <person name="Kudo T."/>
            <person name="Ohkuma M."/>
            <person name="Tanasupawat S."/>
        </authorList>
    </citation>
    <scope>NUCLEOTIDE SEQUENCE</scope>
    <source>
        <strain evidence="8">GKU 128</strain>
    </source>
</reference>
<evidence type="ECO:0000256" key="2">
    <source>
        <dbReference type="ARBA" id="ARBA00022475"/>
    </source>
</evidence>
<feature type="transmembrane region" description="Helical" evidence="6">
    <location>
        <begin position="79"/>
        <end position="98"/>
    </location>
</feature>
<evidence type="ECO:0000256" key="5">
    <source>
        <dbReference type="ARBA" id="ARBA00023136"/>
    </source>
</evidence>
<gene>
    <name evidence="8" type="ORF">J4573_03650</name>
</gene>
<dbReference type="GO" id="GO:0022857">
    <property type="term" value="F:transmembrane transporter activity"/>
    <property type="evidence" value="ECO:0007669"/>
    <property type="project" value="InterPro"/>
</dbReference>
<feature type="transmembrane region" description="Helical" evidence="6">
    <location>
        <begin position="12"/>
        <end position="31"/>
    </location>
</feature>
<comment type="subcellular location">
    <subcellularLocation>
        <location evidence="1">Cell membrane</location>
        <topology evidence="1">Multi-pass membrane protein</topology>
    </subcellularLocation>
</comment>
<keyword evidence="3 6" id="KW-0812">Transmembrane</keyword>
<dbReference type="Gene3D" id="1.20.1250.20">
    <property type="entry name" value="MFS general substrate transporter like domains"/>
    <property type="match status" value="1"/>
</dbReference>
<feature type="transmembrane region" description="Helical" evidence="6">
    <location>
        <begin position="104"/>
        <end position="126"/>
    </location>
</feature>
<dbReference type="PANTHER" id="PTHR43124:SF3">
    <property type="entry name" value="CHLORAMPHENICOL EFFLUX PUMP RV0191"/>
    <property type="match status" value="1"/>
</dbReference>
<dbReference type="Proteomes" id="UP000669179">
    <property type="component" value="Unassembled WGS sequence"/>
</dbReference>
<name>A0A939T7S6_9ACTN</name>
<organism evidence="8 9">
    <name type="scientific">Actinomadura barringtoniae</name>
    <dbReference type="NCBI Taxonomy" id="1427535"/>
    <lineage>
        <taxon>Bacteria</taxon>
        <taxon>Bacillati</taxon>
        <taxon>Actinomycetota</taxon>
        <taxon>Actinomycetes</taxon>
        <taxon>Streptosporangiales</taxon>
        <taxon>Thermomonosporaceae</taxon>
        <taxon>Actinomadura</taxon>
    </lineage>
</organism>
<accession>A0A939T7S6</accession>
<evidence type="ECO:0000256" key="4">
    <source>
        <dbReference type="ARBA" id="ARBA00022989"/>
    </source>
</evidence>
<keyword evidence="9" id="KW-1185">Reference proteome</keyword>
<feature type="transmembrane region" description="Helical" evidence="6">
    <location>
        <begin position="138"/>
        <end position="160"/>
    </location>
</feature>
<feature type="domain" description="Major facilitator superfamily (MFS) profile" evidence="7">
    <location>
        <begin position="14"/>
        <end position="388"/>
    </location>
</feature>
<protein>
    <submittedName>
        <fullName evidence="8">MFS transporter</fullName>
    </submittedName>
</protein>
<evidence type="ECO:0000256" key="3">
    <source>
        <dbReference type="ARBA" id="ARBA00022692"/>
    </source>
</evidence>
<evidence type="ECO:0000256" key="6">
    <source>
        <dbReference type="SAM" id="Phobius"/>
    </source>
</evidence>
<dbReference type="SUPFAM" id="SSF103473">
    <property type="entry name" value="MFS general substrate transporter"/>
    <property type="match status" value="1"/>
</dbReference>